<protein>
    <submittedName>
        <fullName evidence="2">Uncharacterized protein</fullName>
    </submittedName>
</protein>
<name>A0AA88XHI0_PINIB</name>
<organism evidence="2 3">
    <name type="scientific">Pinctada imbricata</name>
    <name type="common">Atlantic pearl-oyster</name>
    <name type="synonym">Pinctada martensii</name>
    <dbReference type="NCBI Taxonomy" id="66713"/>
    <lineage>
        <taxon>Eukaryota</taxon>
        <taxon>Metazoa</taxon>
        <taxon>Spiralia</taxon>
        <taxon>Lophotrochozoa</taxon>
        <taxon>Mollusca</taxon>
        <taxon>Bivalvia</taxon>
        <taxon>Autobranchia</taxon>
        <taxon>Pteriomorphia</taxon>
        <taxon>Pterioida</taxon>
        <taxon>Pterioidea</taxon>
        <taxon>Pteriidae</taxon>
        <taxon>Pinctada</taxon>
    </lineage>
</organism>
<accession>A0AA88XHI0</accession>
<comment type="caution">
    <text evidence="2">The sequence shown here is derived from an EMBL/GenBank/DDBJ whole genome shotgun (WGS) entry which is preliminary data.</text>
</comment>
<dbReference type="Proteomes" id="UP001186944">
    <property type="component" value="Unassembled WGS sequence"/>
</dbReference>
<gene>
    <name evidence="2" type="ORF">FSP39_009209</name>
</gene>
<feature type="region of interest" description="Disordered" evidence="1">
    <location>
        <begin position="58"/>
        <end position="109"/>
    </location>
</feature>
<evidence type="ECO:0000313" key="2">
    <source>
        <dbReference type="EMBL" id="KAK3082926.1"/>
    </source>
</evidence>
<dbReference type="AlphaFoldDB" id="A0AA88XHI0"/>
<proteinExistence type="predicted"/>
<evidence type="ECO:0000313" key="3">
    <source>
        <dbReference type="Proteomes" id="UP001186944"/>
    </source>
</evidence>
<keyword evidence="3" id="KW-1185">Reference proteome</keyword>
<sequence length="109" mass="12732">MDQKQKVMKNKSKLKKTRNYDKVYIEEETPRETRMNEANLRTILREIGCSRDYVVKHGKLQRRSGSESNQGNGYGHHDVSGRDPRGRNDHRSDRRNGADHRRSDGGHSR</sequence>
<dbReference type="EMBL" id="VSWD01000014">
    <property type="protein sequence ID" value="KAK3082926.1"/>
    <property type="molecule type" value="Genomic_DNA"/>
</dbReference>
<feature type="compositionally biased region" description="Basic and acidic residues" evidence="1">
    <location>
        <begin position="75"/>
        <end position="109"/>
    </location>
</feature>
<evidence type="ECO:0000256" key="1">
    <source>
        <dbReference type="SAM" id="MobiDB-lite"/>
    </source>
</evidence>
<reference evidence="2" key="1">
    <citation type="submission" date="2019-08" db="EMBL/GenBank/DDBJ databases">
        <title>The improved chromosome-level genome for the pearl oyster Pinctada fucata martensii using PacBio sequencing and Hi-C.</title>
        <authorList>
            <person name="Zheng Z."/>
        </authorList>
    </citation>
    <scope>NUCLEOTIDE SEQUENCE</scope>
    <source>
        <strain evidence="2">ZZ-2019</strain>
        <tissue evidence="2">Adductor muscle</tissue>
    </source>
</reference>